<evidence type="ECO:0000313" key="2">
    <source>
        <dbReference type="Proteomes" id="UP001642260"/>
    </source>
</evidence>
<keyword evidence="2" id="KW-1185">Reference proteome</keyword>
<reference evidence="1 2" key="1">
    <citation type="submission" date="2022-03" db="EMBL/GenBank/DDBJ databases">
        <authorList>
            <person name="Macdonald S."/>
            <person name="Ahmed S."/>
            <person name="Newling K."/>
        </authorList>
    </citation>
    <scope>NUCLEOTIDE SEQUENCE [LARGE SCALE GENOMIC DNA]</scope>
</reference>
<evidence type="ECO:0008006" key="3">
    <source>
        <dbReference type="Google" id="ProtNLM"/>
    </source>
</evidence>
<dbReference type="Proteomes" id="UP001642260">
    <property type="component" value="Unassembled WGS sequence"/>
</dbReference>
<proteinExistence type="predicted"/>
<dbReference type="NCBIfam" id="TIGR01570">
    <property type="entry name" value="A_thal_3588"/>
    <property type="match status" value="1"/>
</dbReference>
<dbReference type="Pfam" id="PF04759">
    <property type="entry name" value="DUF617"/>
    <property type="match status" value="1"/>
</dbReference>
<dbReference type="EMBL" id="CAKOAT010664042">
    <property type="protein sequence ID" value="CAH8385362.1"/>
    <property type="molecule type" value="Genomic_DNA"/>
</dbReference>
<name>A0ABC8LPQ4_ERUVS</name>
<sequence length="306" mass="33091">MMQYEELALQRSFSFNSTKINPANSPARGLHARSPSSTTLIPTIPHHELFLVPCRNCSSSSSSRRPDSSSSSTNKTVKVNVKLPSFLRSLLNLINLPTCNVICLPSPPSSSSSSSVSNQLISLVRGGSSSLGRRVTGTLYGHRRGHVTFSVQYGPRSDPVLLLDLAMSTATLVKEMASGLVRIALECEKRHRSGTKLFQEPKWTMYCNGRKCGVAVSRGGACTESDWRVLNTVSRVTVGAGVIPTAKSIDDVSGDGGFGGGTELGELLYMRGRFERVVGSRDSEAFYMMNPDKNGGPELSIFLLRI</sequence>
<protein>
    <recommendedName>
        <fullName evidence="3">Protein MIZU-KUSSEI 1-like</fullName>
    </recommendedName>
</protein>
<dbReference type="PANTHER" id="PTHR31696">
    <property type="entry name" value="PROTEIN MIZU-KUSSEI 1"/>
    <property type="match status" value="1"/>
</dbReference>
<dbReference type="AlphaFoldDB" id="A0ABC8LPQ4"/>
<dbReference type="PANTHER" id="PTHR31696:SF71">
    <property type="entry name" value="PROTEIN MIZU-KUSSEI 1"/>
    <property type="match status" value="1"/>
</dbReference>
<accession>A0ABC8LPQ4</accession>
<dbReference type="InterPro" id="IPR006460">
    <property type="entry name" value="MIZ1-like_pln"/>
</dbReference>
<evidence type="ECO:0000313" key="1">
    <source>
        <dbReference type="EMBL" id="CAH8385362.1"/>
    </source>
</evidence>
<organism evidence="1 2">
    <name type="scientific">Eruca vesicaria subsp. sativa</name>
    <name type="common">Garden rocket</name>
    <name type="synonym">Eruca sativa</name>
    <dbReference type="NCBI Taxonomy" id="29727"/>
    <lineage>
        <taxon>Eukaryota</taxon>
        <taxon>Viridiplantae</taxon>
        <taxon>Streptophyta</taxon>
        <taxon>Embryophyta</taxon>
        <taxon>Tracheophyta</taxon>
        <taxon>Spermatophyta</taxon>
        <taxon>Magnoliopsida</taxon>
        <taxon>eudicotyledons</taxon>
        <taxon>Gunneridae</taxon>
        <taxon>Pentapetalae</taxon>
        <taxon>rosids</taxon>
        <taxon>malvids</taxon>
        <taxon>Brassicales</taxon>
        <taxon>Brassicaceae</taxon>
        <taxon>Brassiceae</taxon>
        <taxon>Eruca</taxon>
    </lineage>
</organism>
<gene>
    <name evidence="1" type="ORF">ERUC_LOCUS37845</name>
</gene>
<comment type="caution">
    <text evidence="1">The sequence shown here is derived from an EMBL/GenBank/DDBJ whole genome shotgun (WGS) entry which is preliminary data.</text>
</comment>